<sequence length="387" mass="43052">MKKLLIIVSFSLLITACNMFESIDKAKDTEEVKAFKQEQALREGDFAESVNIAEETINGDSDMRATSNESEEVASKVKFDVTSLSAIQISNATINDITTLNTEDMVKAIATTTNSAVAIEGAKKVYEDISKPLENLINKNISKAKEYTEAKTTIAESKMGQGNLKTTDVLDSFTGNANLAGNIVANTSSNDDFSIADLIEVNHNYKKAYLQGALDEFMKALVKDITKFKNMKEIIPNYTDKYTAEMVTGGVWLAIEITDVFANKDQSKTQDKWIFKKYSNLTDEDKLAWMKIKPKVIITLTNLRAKLMMLLGVTEDQNGNLSAKDPSKVVNIKLLKDNYDDFYDVVDEFDNVLEKISSITFSDSINDTTEQTNYEGLLNQLGVATEQ</sequence>
<proteinExistence type="predicted"/>
<gene>
    <name evidence="1" type="ORF">EV215_1744</name>
</gene>
<dbReference type="RefSeq" id="WP_134113610.1">
    <property type="nucleotide sequence ID" value="NZ_SOBG01000008.1"/>
</dbReference>
<evidence type="ECO:0008006" key="3">
    <source>
        <dbReference type="Google" id="ProtNLM"/>
    </source>
</evidence>
<keyword evidence="2" id="KW-1185">Reference proteome</keyword>
<dbReference type="AlphaFoldDB" id="A0AA46I5E8"/>
<evidence type="ECO:0000313" key="1">
    <source>
        <dbReference type="EMBL" id="TDT68024.1"/>
    </source>
</evidence>
<reference evidence="1 2" key="1">
    <citation type="submission" date="2019-03" db="EMBL/GenBank/DDBJ databases">
        <title>Genomic Encyclopedia of Type Strains, Phase IV (KMG-IV): sequencing the most valuable type-strain genomes for metagenomic binning, comparative biology and taxonomic classification.</title>
        <authorList>
            <person name="Goeker M."/>
        </authorList>
    </citation>
    <scope>NUCLEOTIDE SEQUENCE [LARGE SCALE GENOMIC DNA]</scope>
    <source>
        <strain evidence="1 2">DSM 100055</strain>
    </source>
</reference>
<organism evidence="1 2">
    <name type="scientific">Hypnocyclicus thermotrophus</name>
    <dbReference type="NCBI Taxonomy" id="1627895"/>
    <lineage>
        <taxon>Bacteria</taxon>
        <taxon>Fusobacteriati</taxon>
        <taxon>Fusobacteriota</taxon>
        <taxon>Fusobacteriia</taxon>
        <taxon>Fusobacteriales</taxon>
        <taxon>Fusobacteriaceae</taxon>
        <taxon>Hypnocyclicus</taxon>
    </lineage>
</organism>
<accession>A0AA46I5E8</accession>
<evidence type="ECO:0000313" key="2">
    <source>
        <dbReference type="Proteomes" id="UP000294678"/>
    </source>
</evidence>
<dbReference type="PROSITE" id="PS51257">
    <property type="entry name" value="PROKAR_LIPOPROTEIN"/>
    <property type="match status" value="1"/>
</dbReference>
<dbReference type="Proteomes" id="UP000294678">
    <property type="component" value="Unassembled WGS sequence"/>
</dbReference>
<dbReference type="EMBL" id="SOBG01000008">
    <property type="protein sequence ID" value="TDT68024.1"/>
    <property type="molecule type" value="Genomic_DNA"/>
</dbReference>
<name>A0AA46I5E8_9FUSO</name>
<comment type="caution">
    <text evidence="1">The sequence shown here is derived from an EMBL/GenBank/DDBJ whole genome shotgun (WGS) entry which is preliminary data.</text>
</comment>
<protein>
    <recommendedName>
        <fullName evidence="3">Lipoprotein</fullName>
    </recommendedName>
</protein>